<reference evidence="1 2" key="1">
    <citation type="journal article" date="2018" name="Sci. Rep.">
        <title>Genomic signatures of local adaptation to the degree of environmental predictability in rotifers.</title>
        <authorList>
            <person name="Franch-Gras L."/>
            <person name="Hahn C."/>
            <person name="Garcia-Roger E.M."/>
            <person name="Carmona M.J."/>
            <person name="Serra M."/>
            <person name="Gomez A."/>
        </authorList>
    </citation>
    <scope>NUCLEOTIDE SEQUENCE [LARGE SCALE GENOMIC DNA]</scope>
    <source>
        <strain evidence="1">HYR1</strain>
    </source>
</reference>
<evidence type="ECO:0000313" key="2">
    <source>
        <dbReference type="Proteomes" id="UP000276133"/>
    </source>
</evidence>
<proteinExistence type="predicted"/>
<accession>A0A3M7SHG7</accession>
<sequence>MNCALRLFVGPFVWSLVVIKYFKLCYYLCKNQFNVAETYYYYHILFFCNKSNPFNIYVNRHGYKPGFSNAKS</sequence>
<organism evidence="1 2">
    <name type="scientific">Brachionus plicatilis</name>
    <name type="common">Marine rotifer</name>
    <name type="synonym">Brachionus muelleri</name>
    <dbReference type="NCBI Taxonomy" id="10195"/>
    <lineage>
        <taxon>Eukaryota</taxon>
        <taxon>Metazoa</taxon>
        <taxon>Spiralia</taxon>
        <taxon>Gnathifera</taxon>
        <taxon>Rotifera</taxon>
        <taxon>Eurotatoria</taxon>
        <taxon>Monogononta</taxon>
        <taxon>Pseudotrocha</taxon>
        <taxon>Ploima</taxon>
        <taxon>Brachionidae</taxon>
        <taxon>Brachionus</taxon>
    </lineage>
</organism>
<dbReference type="AlphaFoldDB" id="A0A3M7SHG7"/>
<keyword evidence="2" id="KW-1185">Reference proteome</keyword>
<dbReference type="EMBL" id="REGN01001364">
    <property type="protein sequence ID" value="RNA35212.1"/>
    <property type="molecule type" value="Genomic_DNA"/>
</dbReference>
<name>A0A3M7SHG7_BRAPC</name>
<evidence type="ECO:0000313" key="1">
    <source>
        <dbReference type="EMBL" id="RNA35212.1"/>
    </source>
</evidence>
<comment type="caution">
    <text evidence="1">The sequence shown here is derived from an EMBL/GenBank/DDBJ whole genome shotgun (WGS) entry which is preliminary data.</text>
</comment>
<gene>
    <name evidence="1" type="ORF">BpHYR1_034874</name>
</gene>
<protein>
    <submittedName>
        <fullName evidence="1">Uncharacterized protein</fullName>
    </submittedName>
</protein>
<dbReference type="Proteomes" id="UP000276133">
    <property type="component" value="Unassembled WGS sequence"/>
</dbReference>